<gene>
    <name evidence="1" type="ORF">AVEN_213421_1</name>
</gene>
<protein>
    <submittedName>
        <fullName evidence="1">Uncharacterized protein</fullName>
    </submittedName>
</protein>
<sequence>MTCRLGSVSDSNQHIIPVSVDRNADQLEAIRFENCSFADAADRKRRDLIYSQHPLGHPKVYLFIDLPTPAQPTQTATHNIGCYRDRKGKDVLERLSDIITGQLPLEKMMFHQRLFLIEDYLTGSNDTRA</sequence>
<comment type="caution">
    <text evidence="1">The sequence shown here is derived from an EMBL/GenBank/DDBJ whole genome shotgun (WGS) entry which is preliminary data.</text>
</comment>
<dbReference type="Proteomes" id="UP000499080">
    <property type="component" value="Unassembled WGS sequence"/>
</dbReference>
<organism evidence="1 2">
    <name type="scientific">Araneus ventricosus</name>
    <name type="common">Orbweaver spider</name>
    <name type="synonym">Epeira ventricosa</name>
    <dbReference type="NCBI Taxonomy" id="182803"/>
    <lineage>
        <taxon>Eukaryota</taxon>
        <taxon>Metazoa</taxon>
        <taxon>Ecdysozoa</taxon>
        <taxon>Arthropoda</taxon>
        <taxon>Chelicerata</taxon>
        <taxon>Arachnida</taxon>
        <taxon>Araneae</taxon>
        <taxon>Araneomorphae</taxon>
        <taxon>Entelegynae</taxon>
        <taxon>Araneoidea</taxon>
        <taxon>Araneidae</taxon>
        <taxon>Araneus</taxon>
    </lineage>
</organism>
<dbReference type="EMBL" id="BGPR01018150">
    <property type="protein sequence ID" value="GBN78364.1"/>
    <property type="molecule type" value="Genomic_DNA"/>
</dbReference>
<accession>A0A4Y2RRC3</accession>
<dbReference type="AlphaFoldDB" id="A0A4Y2RRC3"/>
<evidence type="ECO:0000313" key="2">
    <source>
        <dbReference type="Proteomes" id="UP000499080"/>
    </source>
</evidence>
<evidence type="ECO:0000313" key="1">
    <source>
        <dbReference type="EMBL" id="GBN78364.1"/>
    </source>
</evidence>
<keyword evidence="2" id="KW-1185">Reference proteome</keyword>
<name>A0A4Y2RRC3_ARAVE</name>
<reference evidence="1 2" key="1">
    <citation type="journal article" date="2019" name="Sci. Rep.">
        <title>Orb-weaving spider Araneus ventricosus genome elucidates the spidroin gene catalogue.</title>
        <authorList>
            <person name="Kono N."/>
            <person name="Nakamura H."/>
            <person name="Ohtoshi R."/>
            <person name="Moran D.A.P."/>
            <person name="Shinohara A."/>
            <person name="Yoshida Y."/>
            <person name="Fujiwara M."/>
            <person name="Mori M."/>
            <person name="Tomita M."/>
            <person name="Arakawa K."/>
        </authorList>
    </citation>
    <scope>NUCLEOTIDE SEQUENCE [LARGE SCALE GENOMIC DNA]</scope>
</reference>
<proteinExistence type="predicted"/>